<comment type="caution">
    <text evidence="1">The sequence shown here is derived from an EMBL/GenBank/DDBJ whole genome shotgun (WGS) entry which is preliminary data.</text>
</comment>
<keyword evidence="2" id="KW-1185">Reference proteome</keyword>
<evidence type="ECO:0000313" key="2">
    <source>
        <dbReference type="Proteomes" id="UP001162992"/>
    </source>
</evidence>
<reference evidence="2" key="1">
    <citation type="journal article" date="2024" name="Proc. Natl. Acad. Sci. U.S.A.">
        <title>Extraordinary preservation of gene collinearity over three hundred million years revealed in homosporous lycophytes.</title>
        <authorList>
            <person name="Li C."/>
            <person name="Wickell D."/>
            <person name="Kuo L.Y."/>
            <person name="Chen X."/>
            <person name="Nie B."/>
            <person name="Liao X."/>
            <person name="Peng D."/>
            <person name="Ji J."/>
            <person name="Jenkins J."/>
            <person name="Williams M."/>
            <person name="Shu S."/>
            <person name="Plott C."/>
            <person name="Barry K."/>
            <person name="Rajasekar S."/>
            <person name="Grimwood J."/>
            <person name="Han X."/>
            <person name="Sun S."/>
            <person name="Hou Z."/>
            <person name="He W."/>
            <person name="Dai G."/>
            <person name="Sun C."/>
            <person name="Schmutz J."/>
            <person name="Leebens-Mack J.H."/>
            <person name="Li F.W."/>
            <person name="Wang L."/>
        </authorList>
    </citation>
    <scope>NUCLEOTIDE SEQUENCE [LARGE SCALE GENOMIC DNA]</scope>
    <source>
        <strain evidence="2">cv. PW_Plant_1</strain>
    </source>
</reference>
<name>A0ACC2DXW0_DIPCM</name>
<proteinExistence type="predicted"/>
<organism evidence="1 2">
    <name type="scientific">Diphasiastrum complanatum</name>
    <name type="common">Issler's clubmoss</name>
    <name type="synonym">Lycopodium complanatum</name>
    <dbReference type="NCBI Taxonomy" id="34168"/>
    <lineage>
        <taxon>Eukaryota</taxon>
        <taxon>Viridiplantae</taxon>
        <taxon>Streptophyta</taxon>
        <taxon>Embryophyta</taxon>
        <taxon>Tracheophyta</taxon>
        <taxon>Lycopodiopsida</taxon>
        <taxon>Lycopodiales</taxon>
        <taxon>Lycopodiaceae</taxon>
        <taxon>Lycopodioideae</taxon>
        <taxon>Diphasiastrum</taxon>
    </lineage>
</organism>
<sequence>MEDNDSAGWSNLTLEALVEVFRRLDFEDRYVVIPLVCKAWLGAVMEPACWERADMEECFSTRQENSEWWSVGFERKMDVMIRAVVDRSLGRLLELRTRHCSDEAVSYAAFRCPMLQCLSVKDSSGVTDRALCRIALTCLSLNYVDVSECRHISALSLKNLAQNCKSMSVLKRNLRPLDDDDGDWRRRSIVPRSYLQVGPSSSGDEEAIVLGTSMPNLTHLELRHSTISDIGLSCIVKGCTKLSHLDLYGCTHVSQRALHLASECLRYLKKFVRPTSRIITSSRYSHWQLYDERFQNRSFQF</sequence>
<accession>A0ACC2DXW0</accession>
<protein>
    <submittedName>
        <fullName evidence="1">Uncharacterized protein</fullName>
    </submittedName>
</protein>
<dbReference type="Proteomes" id="UP001162992">
    <property type="component" value="Chromosome 4"/>
</dbReference>
<evidence type="ECO:0000313" key="1">
    <source>
        <dbReference type="EMBL" id="KAJ7559083.1"/>
    </source>
</evidence>
<dbReference type="EMBL" id="CM055095">
    <property type="protein sequence ID" value="KAJ7559083.1"/>
    <property type="molecule type" value="Genomic_DNA"/>
</dbReference>
<gene>
    <name evidence="1" type="ORF">O6H91_04G069400</name>
</gene>